<dbReference type="GO" id="GO:0006508">
    <property type="term" value="P:proteolysis"/>
    <property type="evidence" value="ECO:0007669"/>
    <property type="project" value="InterPro"/>
</dbReference>
<dbReference type="Gene3D" id="3.40.710.10">
    <property type="entry name" value="DD-peptidase/beta-lactamase superfamily"/>
    <property type="match status" value="1"/>
</dbReference>
<dbReference type="InterPro" id="IPR001967">
    <property type="entry name" value="Peptidase_S11_N"/>
</dbReference>
<dbReference type="PANTHER" id="PTHR21581">
    <property type="entry name" value="D-ALANYL-D-ALANINE CARBOXYPEPTIDASE"/>
    <property type="match status" value="1"/>
</dbReference>
<keyword evidence="4" id="KW-0133">Cell shape</keyword>
<reference evidence="12" key="1">
    <citation type="submission" date="2017-09" db="EMBL/GenBank/DDBJ databases">
        <title>Depth-based differentiation of microbial function through sediment-hosted aquifers and enrichment of novel symbionts in the deep terrestrial subsurface.</title>
        <authorList>
            <person name="Probst A.J."/>
            <person name="Ladd B."/>
            <person name="Jarett J.K."/>
            <person name="Geller-Mcgrath D.E."/>
            <person name="Sieber C.M.K."/>
            <person name="Emerson J.B."/>
            <person name="Anantharaman K."/>
            <person name="Thomas B.C."/>
            <person name="Malmstrom R."/>
            <person name="Stieglmeier M."/>
            <person name="Klingl A."/>
            <person name="Woyke T."/>
            <person name="Ryan C.M."/>
            <person name="Banfield J.F."/>
        </authorList>
    </citation>
    <scope>NUCLEOTIDE SEQUENCE [LARGE SCALE GENOMIC DNA]</scope>
</reference>
<dbReference type="PRINTS" id="PR00725">
    <property type="entry name" value="DADACBPTASE1"/>
</dbReference>
<evidence type="ECO:0000256" key="8">
    <source>
        <dbReference type="PIRSR" id="PIRSR618044-2"/>
    </source>
</evidence>
<keyword evidence="3" id="KW-0378">Hydrolase</keyword>
<feature type="active site" description="Acyl-ester intermediate" evidence="7">
    <location>
        <position position="115"/>
    </location>
</feature>
<dbReference type="GO" id="GO:0009002">
    <property type="term" value="F:serine-type D-Ala-D-Ala carboxypeptidase activity"/>
    <property type="evidence" value="ECO:0007669"/>
    <property type="project" value="InterPro"/>
</dbReference>
<evidence type="ECO:0000313" key="11">
    <source>
        <dbReference type="EMBL" id="PIU68682.1"/>
    </source>
</evidence>
<dbReference type="GO" id="GO:0008360">
    <property type="term" value="P:regulation of cell shape"/>
    <property type="evidence" value="ECO:0007669"/>
    <property type="project" value="UniProtKB-KW"/>
</dbReference>
<evidence type="ECO:0000256" key="5">
    <source>
        <dbReference type="ARBA" id="ARBA00022984"/>
    </source>
</evidence>
<evidence type="ECO:0000256" key="9">
    <source>
        <dbReference type="RuleBase" id="RU004016"/>
    </source>
</evidence>
<evidence type="ECO:0000313" key="12">
    <source>
        <dbReference type="Proteomes" id="UP000229916"/>
    </source>
</evidence>
<dbReference type="GO" id="GO:0071555">
    <property type="term" value="P:cell wall organization"/>
    <property type="evidence" value="ECO:0007669"/>
    <property type="project" value="UniProtKB-KW"/>
</dbReference>
<evidence type="ECO:0000256" key="3">
    <source>
        <dbReference type="ARBA" id="ARBA00022801"/>
    </source>
</evidence>
<evidence type="ECO:0000256" key="2">
    <source>
        <dbReference type="ARBA" id="ARBA00022729"/>
    </source>
</evidence>
<dbReference type="InterPro" id="IPR018044">
    <property type="entry name" value="Peptidase_S11"/>
</dbReference>
<keyword evidence="2" id="KW-0732">Signal</keyword>
<dbReference type="EMBL" id="PEWD01000063">
    <property type="protein sequence ID" value="PIU68682.1"/>
    <property type="molecule type" value="Genomic_DNA"/>
</dbReference>
<name>A0A2M7AMR5_UNCKA</name>
<evidence type="ECO:0000259" key="10">
    <source>
        <dbReference type="Pfam" id="PF00768"/>
    </source>
</evidence>
<feature type="binding site" evidence="8">
    <location>
        <position position="272"/>
    </location>
    <ligand>
        <name>substrate</name>
    </ligand>
</feature>
<feature type="active site" evidence="7">
    <location>
        <position position="168"/>
    </location>
</feature>
<dbReference type="InterPro" id="IPR012338">
    <property type="entry name" value="Beta-lactam/transpept-like"/>
</dbReference>
<keyword evidence="6" id="KW-0961">Cell wall biogenesis/degradation</keyword>
<dbReference type="PANTHER" id="PTHR21581:SF6">
    <property type="entry name" value="TRAFFICKING PROTEIN PARTICLE COMPLEX SUBUNIT 12"/>
    <property type="match status" value="1"/>
</dbReference>
<organism evidence="11 12">
    <name type="scientific">candidate division WWE3 bacterium CG06_land_8_20_14_3_00_42_16</name>
    <dbReference type="NCBI Taxonomy" id="1975083"/>
    <lineage>
        <taxon>Bacteria</taxon>
        <taxon>Katanobacteria</taxon>
    </lineage>
</organism>
<dbReference type="SUPFAM" id="SSF56601">
    <property type="entry name" value="beta-lactamase/transpeptidase-like"/>
    <property type="match status" value="1"/>
</dbReference>
<proteinExistence type="inferred from homology"/>
<sequence length="321" mass="35764">MILRSVYQRSLRDLVRVYRKSIRRPLFSAGFLVILVFLFLSQPSNGGNISLLDQKDAPSLVAVNQEIIVAKPPPVPEKIINDDPEVTAQGITVFDLSSHTFLFEKNGDERFLPASLTKIATALIALKYCSLPDIVEVKNLESDGSQMGLQEGEKISFENLLYGLFLNSGNDAARVLADGCFGGDSAEINRSLGFLELKNTHLAGPTGLEEENHYTSPRDLALISAQVYQSPEIQHIVSTQDKVVTSYDQKIWHSLTNLNPLLGKLQGVVGLKTGWTPKAGECMVTVFQRMNRIILIVVLQSQDREKDTQALIDWTFRSFQW</sequence>
<comment type="caution">
    <text evidence="11">The sequence shown here is derived from an EMBL/GenBank/DDBJ whole genome shotgun (WGS) entry which is preliminary data.</text>
</comment>
<dbReference type="Pfam" id="PF00768">
    <property type="entry name" value="Peptidase_S11"/>
    <property type="match status" value="1"/>
</dbReference>
<protein>
    <recommendedName>
        <fullName evidence="10">Peptidase S11 D-alanyl-D-alanine carboxypeptidase A N-terminal domain-containing protein</fullName>
    </recommendedName>
</protein>
<accession>A0A2M7AMR5</accession>
<feature type="active site" description="Proton acceptor" evidence="7">
    <location>
        <position position="118"/>
    </location>
</feature>
<evidence type="ECO:0000256" key="1">
    <source>
        <dbReference type="ARBA" id="ARBA00007164"/>
    </source>
</evidence>
<dbReference type="AlphaFoldDB" id="A0A2M7AMR5"/>
<feature type="domain" description="Peptidase S11 D-alanyl-D-alanine carboxypeptidase A N-terminal" evidence="10">
    <location>
        <begin position="82"/>
        <end position="301"/>
    </location>
</feature>
<comment type="similarity">
    <text evidence="1 9">Belongs to the peptidase S11 family.</text>
</comment>
<evidence type="ECO:0000256" key="7">
    <source>
        <dbReference type="PIRSR" id="PIRSR618044-1"/>
    </source>
</evidence>
<keyword evidence="5" id="KW-0573">Peptidoglycan synthesis</keyword>
<dbReference type="Proteomes" id="UP000229916">
    <property type="component" value="Unassembled WGS sequence"/>
</dbReference>
<gene>
    <name evidence="11" type="ORF">COS81_03010</name>
</gene>
<evidence type="ECO:0000256" key="6">
    <source>
        <dbReference type="ARBA" id="ARBA00023316"/>
    </source>
</evidence>
<dbReference type="GO" id="GO:0009252">
    <property type="term" value="P:peptidoglycan biosynthetic process"/>
    <property type="evidence" value="ECO:0007669"/>
    <property type="project" value="UniProtKB-KW"/>
</dbReference>
<evidence type="ECO:0000256" key="4">
    <source>
        <dbReference type="ARBA" id="ARBA00022960"/>
    </source>
</evidence>